<organism evidence="2 3">
    <name type="scientific">Peribacillus faecalis</name>
    <dbReference type="NCBI Taxonomy" id="2772559"/>
    <lineage>
        <taxon>Bacteria</taxon>
        <taxon>Bacillati</taxon>
        <taxon>Bacillota</taxon>
        <taxon>Bacilli</taxon>
        <taxon>Bacillales</taxon>
        <taxon>Bacillaceae</taxon>
        <taxon>Peribacillus</taxon>
    </lineage>
</organism>
<dbReference type="Gene3D" id="4.10.810.10">
    <property type="entry name" value="Virus Scaffolding Protein, Chain A"/>
    <property type="match status" value="1"/>
</dbReference>
<dbReference type="SMART" id="SM00914">
    <property type="entry name" value="IDEAL"/>
    <property type="match status" value="1"/>
</dbReference>
<keyword evidence="3" id="KW-1185">Reference proteome</keyword>
<dbReference type="AlphaFoldDB" id="A0A927D385"/>
<evidence type="ECO:0000313" key="2">
    <source>
        <dbReference type="EMBL" id="MBD3110279.1"/>
    </source>
</evidence>
<reference evidence="2" key="1">
    <citation type="submission" date="2020-09" db="EMBL/GenBank/DDBJ databases">
        <title>Bacillus faecalis sp. nov., a moderately halophilic bacterium isolated from cow faeces.</title>
        <authorList>
            <person name="Jiang L."/>
            <person name="Lee J."/>
        </authorList>
    </citation>
    <scope>NUCLEOTIDE SEQUENCE</scope>
    <source>
        <strain evidence="2">AGMB 02131</strain>
    </source>
</reference>
<feature type="domain" description="IDEAL" evidence="1">
    <location>
        <begin position="34"/>
        <end position="70"/>
    </location>
</feature>
<dbReference type="RefSeq" id="WP_190999813.1">
    <property type="nucleotide sequence ID" value="NZ_JACXSI010000066.1"/>
</dbReference>
<dbReference type="EMBL" id="JACXSI010000066">
    <property type="protein sequence ID" value="MBD3110279.1"/>
    <property type="molecule type" value="Genomic_DNA"/>
</dbReference>
<dbReference type="InterPro" id="IPR014957">
    <property type="entry name" value="IDEAL_dom"/>
</dbReference>
<comment type="caution">
    <text evidence="2">The sequence shown here is derived from an EMBL/GenBank/DDBJ whole genome shotgun (WGS) entry which is preliminary data.</text>
</comment>
<gene>
    <name evidence="2" type="ORF">IEO70_18290</name>
</gene>
<dbReference type="Pfam" id="PF08858">
    <property type="entry name" value="IDEAL"/>
    <property type="match status" value="1"/>
</dbReference>
<proteinExistence type="predicted"/>
<evidence type="ECO:0000313" key="3">
    <source>
        <dbReference type="Proteomes" id="UP000602076"/>
    </source>
</evidence>
<evidence type="ECO:0000259" key="1">
    <source>
        <dbReference type="SMART" id="SM00914"/>
    </source>
</evidence>
<sequence length="79" mass="9268">MNHESSYTETTKNAAMKKQSGSESFMLELYVNMMLQEALLKSEKEKLLLKINDALDHKNKEQFMKYSKELQEVMKKFGT</sequence>
<dbReference type="Proteomes" id="UP000602076">
    <property type="component" value="Unassembled WGS sequence"/>
</dbReference>
<dbReference type="InterPro" id="IPR027393">
    <property type="entry name" value="Virus_scaffolding_prot_C"/>
</dbReference>
<accession>A0A927D385</accession>
<name>A0A927D385_9BACI</name>
<protein>
    <submittedName>
        <fullName evidence="2">IDEAL domain-containing protein</fullName>
    </submittedName>
</protein>